<dbReference type="InterPro" id="IPR006439">
    <property type="entry name" value="HAD-SF_hydro_IA"/>
</dbReference>
<dbReference type="OrthoDB" id="9802350at2"/>
<dbReference type="PANTHER" id="PTHR47478">
    <property type="match status" value="1"/>
</dbReference>
<dbReference type="GO" id="GO:0008253">
    <property type="term" value="F:5'-nucleotidase activity"/>
    <property type="evidence" value="ECO:0007669"/>
    <property type="project" value="InterPro"/>
</dbReference>
<dbReference type="AlphaFoldDB" id="A0A1H6Y0H4"/>
<protein>
    <submittedName>
        <fullName evidence="1">Putative hydrolase of the HAD superfamily</fullName>
    </submittedName>
</protein>
<dbReference type="NCBIfam" id="TIGR01509">
    <property type="entry name" value="HAD-SF-IA-v3"/>
    <property type="match status" value="1"/>
</dbReference>
<dbReference type="InterPro" id="IPR023198">
    <property type="entry name" value="PGP-like_dom2"/>
</dbReference>
<dbReference type="RefSeq" id="WP_092173637.1">
    <property type="nucleotide sequence ID" value="NZ_FNZH01000003.1"/>
</dbReference>
<sequence>MKPYRHLLFDLDHTLWDYDSNVRDSLTELYAQHRLAELGTATFEAFFEAFQATNLELWDQFNRGQVDRDQLRAIRFPKVFTRAQLSEALIPRSLEDDFIRLTSSKAKVMDQAVEMLHYLGETYDLHIVTNGFNESQYAKLKASGLDKHFKVVVTSESSGFRKPDQRIFAHTLQEIGTLPNECLMIGDNPTSDILGAKNASIDQVHFNPRGLKSPVPATFTIRHLSELKTFL</sequence>
<evidence type="ECO:0000313" key="2">
    <source>
        <dbReference type="Proteomes" id="UP000199403"/>
    </source>
</evidence>
<dbReference type="NCBIfam" id="TIGR02254">
    <property type="entry name" value="YjjG_YfnB"/>
    <property type="match status" value="1"/>
</dbReference>
<dbReference type="Pfam" id="PF00702">
    <property type="entry name" value="Hydrolase"/>
    <property type="match status" value="1"/>
</dbReference>
<dbReference type="STRING" id="1416801.SAMN05192553_103306"/>
<dbReference type="Gene3D" id="3.40.50.1000">
    <property type="entry name" value="HAD superfamily/HAD-like"/>
    <property type="match status" value="1"/>
</dbReference>
<keyword evidence="1" id="KW-0378">Hydrolase</keyword>
<accession>A0A1H6Y0H4</accession>
<dbReference type="InterPro" id="IPR036412">
    <property type="entry name" value="HAD-like_sf"/>
</dbReference>
<dbReference type="InterPro" id="IPR023214">
    <property type="entry name" value="HAD_sf"/>
</dbReference>
<keyword evidence="2" id="KW-1185">Reference proteome</keyword>
<proteinExistence type="predicted"/>
<dbReference type="Gene3D" id="1.10.150.240">
    <property type="entry name" value="Putative phosphatase, domain 2"/>
    <property type="match status" value="1"/>
</dbReference>
<dbReference type="EMBL" id="FNZH01000003">
    <property type="protein sequence ID" value="SEJ33394.1"/>
    <property type="molecule type" value="Genomic_DNA"/>
</dbReference>
<dbReference type="InterPro" id="IPR011951">
    <property type="entry name" value="HAD-SF_hydro_IA_YjjG/PynA"/>
</dbReference>
<evidence type="ECO:0000313" key="1">
    <source>
        <dbReference type="EMBL" id="SEJ33394.1"/>
    </source>
</evidence>
<dbReference type="SFLD" id="SFLDG01129">
    <property type="entry name" value="C1.5:_HAD__Beta-PGM__Phosphata"/>
    <property type="match status" value="1"/>
</dbReference>
<dbReference type="Proteomes" id="UP000199403">
    <property type="component" value="Unassembled WGS sequence"/>
</dbReference>
<gene>
    <name evidence="1" type="ORF">SAMN05192553_103306</name>
</gene>
<organism evidence="1 2">
    <name type="scientific">Cyclobacterium xiamenense</name>
    <dbReference type="NCBI Taxonomy" id="1297121"/>
    <lineage>
        <taxon>Bacteria</taxon>
        <taxon>Pseudomonadati</taxon>
        <taxon>Bacteroidota</taxon>
        <taxon>Cytophagia</taxon>
        <taxon>Cytophagales</taxon>
        <taxon>Cyclobacteriaceae</taxon>
        <taxon>Cyclobacterium</taxon>
    </lineage>
</organism>
<dbReference type="NCBIfam" id="TIGR01549">
    <property type="entry name" value="HAD-SF-IA-v1"/>
    <property type="match status" value="1"/>
</dbReference>
<reference evidence="2" key="1">
    <citation type="submission" date="2016-10" db="EMBL/GenBank/DDBJ databases">
        <authorList>
            <person name="Varghese N."/>
            <person name="Submissions S."/>
        </authorList>
    </citation>
    <scope>NUCLEOTIDE SEQUENCE [LARGE SCALE GENOMIC DNA]</scope>
    <source>
        <strain evidence="2">IBRC-M 10761</strain>
    </source>
</reference>
<dbReference type="SFLD" id="SFLDS00003">
    <property type="entry name" value="Haloacid_Dehalogenase"/>
    <property type="match status" value="1"/>
</dbReference>
<dbReference type="PANTHER" id="PTHR47478:SF1">
    <property type="entry name" value="PYRIMIDINE 5'-NUCLEOTIDASE YJJG"/>
    <property type="match status" value="1"/>
</dbReference>
<dbReference type="SUPFAM" id="SSF56784">
    <property type="entry name" value="HAD-like"/>
    <property type="match status" value="1"/>
</dbReference>
<name>A0A1H6Y0H4_9BACT</name>
<dbReference type="InterPro" id="IPR052550">
    <property type="entry name" value="Pyrimidine_5'-ntase_YjjG"/>
</dbReference>